<evidence type="ECO:0000256" key="2">
    <source>
        <dbReference type="ARBA" id="ARBA00022517"/>
    </source>
</evidence>
<feature type="binding site" evidence="10">
    <location>
        <position position="250"/>
    </location>
    <ligand>
        <name>Zn(2+)</name>
        <dbReference type="ChEBI" id="CHEBI:29105"/>
    </ligand>
</feature>
<accession>A0A8J6IZM2</accession>
<keyword evidence="8 10" id="KW-0694">RNA-binding</keyword>
<keyword evidence="14" id="KW-1185">Reference proteome</keyword>
<protein>
    <recommendedName>
        <fullName evidence="10">Small ribosomal subunit biogenesis GTPase RsgA</fullName>
        <ecNumber evidence="10">3.6.1.-</ecNumber>
    </recommendedName>
</protein>
<dbReference type="InterPro" id="IPR030378">
    <property type="entry name" value="G_CP_dom"/>
</dbReference>
<dbReference type="PROSITE" id="PS50936">
    <property type="entry name" value="ENGC_GTPASE"/>
    <property type="match status" value="1"/>
</dbReference>
<dbReference type="PANTHER" id="PTHR32120:SF11">
    <property type="entry name" value="SMALL RIBOSOMAL SUBUNIT BIOGENESIS GTPASE RSGA 1, MITOCHONDRIAL-RELATED"/>
    <property type="match status" value="1"/>
</dbReference>
<evidence type="ECO:0000256" key="5">
    <source>
        <dbReference type="ARBA" id="ARBA00022741"/>
    </source>
</evidence>
<dbReference type="Proteomes" id="UP000661435">
    <property type="component" value="Unassembled WGS sequence"/>
</dbReference>
<keyword evidence="4 10" id="KW-0699">rRNA-binding</keyword>
<feature type="binding site" evidence="10">
    <location>
        <position position="252"/>
    </location>
    <ligand>
        <name>Zn(2+)</name>
        <dbReference type="ChEBI" id="CHEBI:29105"/>
    </ligand>
</feature>
<dbReference type="PANTHER" id="PTHR32120">
    <property type="entry name" value="SMALL RIBOSOMAL SUBUNIT BIOGENESIS GTPASE RSGA"/>
    <property type="match status" value="1"/>
</dbReference>
<feature type="domain" description="EngC GTPase" evidence="11">
    <location>
        <begin position="72"/>
        <end position="216"/>
    </location>
</feature>
<comment type="subunit">
    <text evidence="10">Monomer. Associates with 30S ribosomal subunit, binds 16S rRNA.</text>
</comment>
<evidence type="ECO:0000259" key="11">
    <source>
        <dbReference type="PROSITE" id="PS50936"/>
    </source>
</evidence>
<evidence type="ECO:0000256" key="1">
    <source>
        <dbReference type="ARBA" id="ARBA00022490"/>
    </source>
</evidence>
<keyword evidence="6 10" id="KW-0378">Hydrolase</keyword>
<dbReference type="InterPro" id="IPR012340">
    <property type="entry name" value="NA-bd_OB-fold"/>
</dbReference>
<feature type="binding site" evidence="10">
    <location>
        <begin position="112"/>
        <end position="115"/>
    </location>
    <ligand>
        <name>GTP</name>
        <dbReference type="ChEBI" id="CHEBI:37565"/>
    </ligand>
</feature>
<evidence type="ECO:0000313" key="14">
    <source>
        <dbReference type="Proteomes" id="UP000661435"/>
    </source>
</evidence>
<dbReference type="Pfam" id="PF16745">
    <property type="entry name" value="RsgA_N"/>
    <property type="match status" value="1"/>
</dbReference>
<evidence type="ECO:0000256" key="3">
    <source>
        <dbReference type="ARBA" id="ARBA00022723"/>
    </source>
</evidence>
<dbReference type="AlphaFoldDB" id="A0A8J6IZM2"/>
<dbReference type="InterPro" id="IPR031944">
    <property type="entry name" value="RsgA_N"/>
</dbReference>
<proteinExistence type="inferred from homology"/>
<comment type="subcellular location">
    <subcellularLocation>
        <location evidence="10">Cytoplasm</location>
    </subcellularLocation>
</comment>
<dbReference type="HAMAP" id="MF_01820">
    <property type="entry name" value="GTPase_RsgA"/>
    <property type="match status" value="1"/>
</dbReference>
<dbReference type="InterPro" id="IPR027417">
    <property type="entry name" value="P-loop_NTPase"/>
</dbReference>
<evidence type="ECO:0000256" key="4">
    <source>
        <dbReference type="ARBA" id="ARBA00022730"/>
    </source>
</evidence>
<dbReference type="CDD" id="cd01854">
    <property type="entry name" value="YjeQ_EngC"/>
    <property type="match status" value="1"/>
</dbReference>
<evidence type="ECO:0000259" key="12">
    <source>
        <dbReference type="PROSITE" id="PS51721"/>
    </source>
</evidence>
<dbReference type="EC" id="3.6.1.-" evidence="10"/>
<evidence type="ECO:0000256" key="10">
    <source>
        <dbReference type="HAMAP-Rule" id="MF_01820"/>
    </source>
</evidence>
<dbReference type="EMBL" id="JACOPP010000002">
    <property type="protein sequence ID" value="MBC5732622.1"/>
    <property type="molecule type" value="Genomic_DNA"/>
</dbReference>
<dbReference type="GO" id="GO:0046872">
    <property type="term" value="F:metal ion binding"/>
    <property type="evidence" value="ECO:0007669"/>
    <property type="project" value="UniProtKB-KW"/>
</dbReference>
<feature type="binding site" evidence="10">
    <location>
        <position position="258"/>
    </location>
    <ligand>
        <name>Zn(2+)</name>
        <dbReference type="ChEBI" id="CHEBI:29105"/>
    </ligand>
</feature>
<comment type="similarity">
    <text evidence="10">Belongs to the TRAFAC class YlqF/YawG GTPase family. RsgA subfamily.</text>
</comment>
<feature type="domain" description="CP-type G" evidence="12">
    <location>
        <begin position="63"/>
        <end position="218"/>
    </location>
</feature>
<keyword evidence="2 10" id="KW-0690">Ribosome biogenesis</keyword>
<evidence type="ECO:0000256" key="7">
    <source>
        <dbReference type="ARBA" id="ARBA00022833"/>
    </source>
</evidence>
<dbReference type="NCBIfam" id="TIGR00157">
    <property type="entry name" value="ribosome small subunit-dependent GTPase A"/>
    <property type="match status" value="1"/>
</dbReference>
<keyword evidence="9 10" id="KW-0342">GTP-binding</keyword>
<dbReference type="SUPFAM" id="SSF52540">
    <property type="entry name" value="P-loop containing nucleoside triphosphate hydrolases"/>
    <property type="match status" value="1"/>
</dbReference>
<comment type="cofactor">
    <cofactor evidence="10">
        <name>Zn(2+)</name>
        <dbReference type="ChEBI" id="CHEBI:29105"/>
    </cofactor>
    <text evidence="10">Binds 1 zinc ion per subunit.</text>
</comment>
<evidence type="ECO:0000256" key="9">
    <source>
        <dbReference type="ARBA" id="ARBA00023134"/>
    </source>
</evidence>
<feature type="binding site" evidence="10">
    <location>
        <begin position="160"/>
        <end position="168"/>
    </location>
    <ligand>
        <name>GTP</name>
        <dbReference type="ChEBI" id="CHEBI:37565"/>
    </ligand>
</feature>
<dbReference type="GO" id="GO:0003924">
    <property type="term" value="F:GTPase activity"/>
    <property type="evidence" value="ECO:0007669"/>
    <property type="project" value="UniProtKB-UniRule"/>
</dbReference>
<keyword evidence="1 10" id="KW-0963">Cytoplasm</keyword>
<evidence type="ECO:0000256" key="6">
    <source>
        <dbReference type="ARBA" id="ARBA00022801"/>
    </source>
</evidence>
<gene>
    <name evidence="10 13" type="primary">rsgA</name>
    <name evidence="13" type="ORF">H8S57_02625</name>
</gene>
<dbReference type="RefSeq" id="WP_186906512.1">
    <property type="nucleotide sequence ID" value="NZ_JACOPP010000002.1"/>
</dbReference>
<organism evidence="13 14">
    <name type="scientific">Lawsonibacter hominis</name>
    <dbReference type="NCBI Taxonomy" id="2763053"/>
    <lineage>
        <taxon>Bacteria</taxon>
        <taxon>Bacillati</taxon>
        <taxon>Bacillota</taxon>
        <taxon>Clostridia</taxon>
        <taxon>Eubacteriales</taxon>
        <taxon>Oscillospiraceae</taxon>
        <taxon>Lawsonibacter</taxon>
    </lineage>
</organism>
<dbReference type="Gene3D" id="1.10.40.50">
    <property type="entry name" value="Probable gtpase engc, domain 3"/>
    <property type="match status" value="1"/>
</dbReference>
<name>A0A8J6IZM2_9FIRM</name>
<feature type="binding site" evidence="10">
    <location>
        <position position="245"/>
    </location>
    <ligand>
        <name>Zn(2+)</name>
        <dbReference type="ChEBI" id="CHEBI:29105"/>
    </ligand>
</feature>
<keyword evidence="3 10" id="KW-0479">Metal-binding</keyword>
<dbReference type="GO" id="GO:0042274">
    <property type="term" value="P:ribosomal small subunit biogenesis"/>
    <property type="evidence" value="ECO:0007669"/>
    <property type="project" value="UniProtKB-UniRule"/>
</dbReference>
<dbReference type="CDD" id="cd04466">
    <property type="entry name" value="S1_YloQ_GTPase"/>
    <property type="match status" value="1"/>
</dbReference>
<dbReference type="GO" id="GO:0005525">
    <property type="term" value="F:GTP binding"/>
    <property type="evidence" value="ECO:0007669"/>
    <property type="project" value="UniProtKB-UniRule"/>
</dbReference>
<dbReference type="Pfam" id="PF03193">
    <property type="entry name" value="RsgA_GTPase"/>
    <property type="match status" value="1"/>
</dbReference>
<dbReference type="InterPro" id="IPR004881">
    <property type="entry name" value="Ribosome_biogen_GTPase_RsgA"/>
</dbReference>
<evidence type="ECO:0000256" key="8">
    <source>
        <dbReference type="ARBA" id="ARBA00022884"/>
    </source>
</evidence>
<comment type="caution">
    <text evidence="13">The sequence shown here is derived from an EMBL/GenBank/DDBJ whole genome shotgun (WGS) entry which is preliminary data.</text>
</comment>
<dbReference type="InterPro" id="IPR010914">
    <property type="entry name" value="RsgA_GTPase_dom"/>
</dbReference>
<dbReference type="SUPFAM" id="SSF50249">
    <property type="entry name" value="Nucleic acid-binding proteins"/>
    <property type="match status" value="1"/>
</dbReference>
<sequence>MQGIILKALSGFYYVDRGDGVPVACRARGKFRHQKLNPLVGDRVDYTLLADGAGVLDGILPRKNEFQRPAVANIDQLVVIASGAVPVTDPFLIDRVVSLAEGRDCQCVVCINKYDLDTAQALYETYQKAGFPTLRVSAETGVGIAELAGRIAGKVSAFTGNSGVGKSSILNALEPGFHLQTGQVSDKLGRGRHTTRHVELFRLKNGAIVADTPGFSSFDTDRMELRRPEELQYTFREFAPYLNRCRFTGCAHIKEKGCAVLQAVADGAIAPSRHASYVRLYEQAKEVPEWELK</sequence>
<dbReference type="Gene3D" id="2.40.50.140">
    <property type="entry name" value="Nucleic acid-binding proteins"/>
    <property type="match status" value="1"/>
</dbReference>
<reference evidence="13" key="1">
    <citation type="submission" date="2020-08" db="EMBL/GenBank/DDBJ databases">
        <title>Genome public.</title>
        <authorList>
            <person name="Liu C."/>
            <person name="Sun Q."/>
        </authorList>
    </citation>
    <scope>NUCLEOTIDE SEQUENCE</scope>
    <source>
        <strain evidence="13">NSJ-51</strain>
    </source>
</reference>
<dbReference type="GO" id="GO:0019843">
    <property type="term" value="F:rRNA binding"/>
    <property type="evidence" value="ECO:0007669"/>
    <property type="project" value="UniProtKB-KW"/>
</dbReference>
<comment type="function">
    <text evidence="10">One of several proteins that assist in the late maturation steps of the functional core of the 30S ribosomal subunit. Helps release RbfA from mature subunits. May play a role in the assembly of ribosomal proteins into the subunit. Circularly permuted GTPase that catalyzes slow GTP hydrolysis, GTPase activity is stimulated by the 30S ribosomal subunit.</text>
</comment>
<dbReference type="Gene3D" id="3.40.50.300">
    <property type="entry name" value="P-loop containing nucleotide triphosphate hydrolases"/>
    <property type="match status" value="1"/>
</dbReference>
<dbReference type="GO" id="GO:0005737">
    <property type="term" value="C:cytoplasm"/>
    <property type="evidence" value="ECO:0007669"/>
    <property type="project" value="UniProtKB-SubCell"/>
</dbReference>
<dbReference type="PROSITE" id="PS51721">
    <property type="entry name" value="G_CP"/>
    <property type="match status" value="1"/>
</dbReference>
<keyword evidence="5 10" id="KW-0547">Nucleotide-binding</keyword>
<keyword evidence="7 10" id="KW-0862">Zinc</keyword>
<evidence type="ECO:0000313" key="13">
    <source>
        <dbReference type="EMBL" id="MBC5732622.1"/>
    </source>
</evidence>